<feature type="transmembrane region" description="Helical" evidence="1">
    <location>
        <begin position="46"/>
        <end position="66"/>
    </location>
</feature>
<keyword evidence="1" id="KW-0812">Transmembrane</keyword>
<organism evidence="2">
    <name type="scientific">Malaco herpesvirus 4</name>
    <dbReference type="NCBI Taxonomy" id="3031800"/>
    <lineage>
        <taxon>Viruses</taxon>
        <taxon>Duplodnaviria</taxon>
        <taxon>Heunggongvirae</taxon>
        <taxon>Peploviricota</taxon>
        <taxon>Herviviricetes</taxon>
        <taxon>Herpesvirales</taxon>
        <taxon>Malacoherpesviridae</taxon>
    </lineage>
</organism>
<feature type="transmembrane region" description="Helical" evidence="1">
    <location>
        <begin position="12"/>
        <end position="34"/>
    </location>
</feature>
<dbReference type="EMBL" id="BK063066">
    <property type="protein sequence ID" value="DBA11629.1"/>
    <property type="molecule type" value="Genomic_DNA"/>
</dbReference>
<sequence>MLYTAHRGIHLDVFQLLFVCYPLTVSACATPVYLSINVGQFWSGVLIPSFGAYLFLFPLIFIMTIFGRTDHSFLFNIRRCVVSIVTHLLRRIPHLLGIHRTHTGQSINIRDSLEASAPGFKQNI</sequence>
<accession>A0AA48SIL0</accession>
<protein>
    <submittedName>
        <fullName evidence="2">ORF15</fullName>
    </submittedName>
</protein>
<name>A0AA48SIL0_9VIRU</name>
<evidence type="ECO:0000313" key="2">
    <source>
        <dbReference type="EMBL" id="DBA11629.1"/>
    </source>
</evidence>
<dbReference type="PROSITE" id="PS51257">
    <property type="entry name" value="PROKAR_LIPOPROTEIN"/>
    <property type="match status" value="1"/>
</dbReference>
<keyword evidence="1" id="KW-1133">Transmembrane helix</keyword>
<proteinExistence type="predicted"/>
<reference evidence="2" key="2">
    <citation type="submission" date="2023-01" db="EMBL/GenBank/DDBJ databases">
        <authorList>
            <person name="Rosani U."/>
            <person name="Delmont T.O."/>
            <person name="Gaia M."/>
            <person name="Krupovic M."/>
        </authorList>
    </citation>
    <scope>NUCLEOTIDE SEQUENCE</scope>
    <source>
        <strain evidence="2">MalacoHV4/Med/2018 155</strain>
    </source>
</reference>
<evidence type="ECO:0000256" key="1">
    <source>
        <dbReference type="SAM" id="Phobius"/>
    </source>
</evidence>
<reference evidence="2" key="1">
    <citation type="journal article" date="2023" name="Front. Mar. Sci.">
        <title>Tracing the invertebrate herpesviruses in the global sequence datasets.</title>
        <authorList>
            <person name="Rosani U."/>
            <person name="Gaia M."/>
            <person name="Delmont T.O."/>
            <person name="Krupovic M."/>
        </authorList>
    </citation>
    <scope>NUCLEOTIDE SEQUENCE</scope>
    <source>
        <strain evidence="2">MalacoHV4/Med/2018 155</strain>
    </source>
</reference>
<keyword evidence="1" id="KW-0472">Membrane</keyword>